<name>A0A834SRR6_9FABA</name>
<sequence>MNTDPSKFSNGGVAAVNLV</sequence>
<dbReference type="Proteomes" id="UP000634136">
    <property type="component" value="Unassembled WGS sequence"/>
</dbReference>
<protein>
    <submittedName>
        <fullName evidence="1">Uncharacterized protein</fullName>
    </submittedName>
</protein>
<reference evidence="1" key="1">
    <citation type="submission" date="2020-09" db="EMBL/GenBank/DDBJ databases">
        <title>Genome-Enabled Discovery of Anthraquinone Biosynthesis in Senna tora.</title>
        <authorList>
            <person name="Kang S.-H."/>
            <person name="Pandey R.P."/>
            <person name="Lee C.-M."/>
            <person name="Sim J.-S."/>
            <person name="Jeong J.-T."/>
            <person name="Choi B.-S."/>
            <person name="Jung M."/>
            <person name="Ginzburg D."/>
            <person name="Zhao K."/>
            <person name="Won S.Y."/>
            <person name="Oh T.-J."/>
            <person name="Yu Y."/>
            <person name="Kim N.-H."/>
            <person name="Lee O.R."/>
            <person name="Lee T.-H."/>
            <person name="Bashyal P."/>
            <person name="Kim T.-S."/>
            <person name="Lee W.-H."/>
            <person name="Kawkins C."/>
            <person name="Kim C.-K."/>
            <person name="Kim J.S."/>
            <person name="Ahn B.O."/>
            <person name="Rhee S.Y."/>
            <person name="Sohng J.K."/>
        </authorList>
    </citation>
    <scope>NUCLEOTIDE SEQUENCE</scope>
    <source>
        <tissue evidence="1">Leaf</tissue>
    </source>
</reference>
<dbReference type="AlphaFoldDB" id="A0A834SRR6"/>
<proteinExistence type="predicted"/>
<comment type="caution">
    <text evidence="1">The sequence shown here is derived from an EMBL/GenBank/DDBJ whole genome shotgun (WGS) entry which is preliminary data.</text>
</comment>
<organism evidence="1 2">
    <name type="scientific">Senna tora</name>
    <dbReference type="NCBI Taxonomy" id="362788"/>
    <lineage>
        <taxon>Eukaryota</taxon>
        <taxon>Viridiplantae</taxon>
        <taxon>Streptophyta</taxon>
        <taxon>Embryophyta</taxon>
        <taxon>Tracheophyta</taxon>
        <taxon>Spermatophyta</taxon>
        <taxon>Magnoliopsida</taxon>
        <taxon>eudicotyledons</taxon>
        <taxon>Gunneridae</taxon>
        <taxon>Pentapetalae</taxon>
        <taxon>rosids</taxon>
        <taxon>fabids</taxon>
        <taxon>Fabales</taxon>
        <taxon>Fabaceae</taxon>
        <taxon>Caesalpinioideae</taxon>
        <taxon>Cassia clade</taxon>
        <taxon>Senna</taxon>
    </lineage>
</organism>
<evidence type="ECO:0000313" key="1">
    <source>
        <dbReference type="EMBL" id="KAF7802199.1"/>
    </source>
</evidence>
<accession>A0A834SRR6</accession>
<gene>
    <name evidence="1" type="ORF">G2W53_041310</name>
</gene>
<dbReference type="EMBL" id="JAAIUW010000013">
    <property type="protein sequence ID" value="KAF7802199.1"/>
    <property type="molecule type" value="Genomic_DNA"/>
</dbReference>
<keyword evidence="2" id="KW-1185">Reference proteome</keyword>
<evidence type="ECO:0000313" key="2">
    <source>
        <dbReference type="Proteomes" id="UP000634136"/>
    </source>
</evidence>